<evidence type="ECO:0000313" key="6">
    <source>
        <dbReference type="EMBL" id="AEM42714.1"/>
    </source>
</evidence>
<feature type="domain" description="Acetophenone carboxylase-like C-terminal" evidence="5">
    <location>
        <begin position="519"/>
        <end position="686"/>
    </location>
</feature>
<evidence type="ECO:0000313" key="7">
    <source>
        <dbReference type="Proteomes" id="UP000000692"/>
    </source>
</evidence>
<evidence type="ECO:0000259" key="3">
    <source>
        <dbReference type="Pfam" id="PF02538"/>
    </source>
</evidence>
<dbReference type="GO" id="GO:0006749">
    <property type="term" value="P:glutathione metabolic process"/>
    <property type="evidence" value="ECO:0007669"/>
    <property type="project" value="TreeGrafter"/>
</dbReference>
<dbReference type="HOGENOM" id="CLU_002157_2_0_5"/>
<comment type="similarity">
    <text evidence="1">Belongs to the oxoprolinase family.</text>
</comment>
<dbReference type="AlphaFoldDB" id="F9YBG2"/>
<dbReference type="PANTHER" id="PTHR11365:SF23">
    <property type="entry name" value="HYPOTHETICAL 5-OXOPROLINASE (EUROFUNG)-RELATED"/>
    <property type="match status" value="1"/>
</dbReference>
<dbReference type="OrthoDB" id="9759608at2"/>
<keyword evidence="7" id="KW-1185">Reference proteome</keyword>
<dbReference type="InterPro" id="IPR049517">
    <property type="entry name" value="ACX-like_C"/>
</dbReference>
<sequence length="1270" mass="133381">MQPKTTSFRAGIDIGGTFTDFILFDGAESAIRLHKCLTTPDDPSRGLLGGLAELVEAAGIAVADLEEIVHGTTLVTNAVIERKGAPIGMITTTGFRDVLEIGTEQRYDIYDLHLTFPDPLVARAHRLEVPGRLGADGGEITPLDEAAVITAVDRLAEARVEAIAVCLMNAYANPAHERRVRDLIAARHPDISVSISSEVVAEISEYQRFVTACANAYVQPLMDRYLRKVQAALDSLGFTGALRLMHSAGGLVSLDEARAFPIRLLESGPAGGALATAWFGKAAGEENVIAFDMGGTTAKACMIENGMAHIASYLEAGRVRRFKNGSGLPIKSPVVDMIEIGAGGGSIAAIDAVGLLQVGPHSAGAAPGPACYGQGGDKPTVTDASVALGYYDPNFFLGGRMTLDMDAANAALNSIAAPLNLSAVEAAWGIHQVVGENMASAARIHLVEKGKDPRAYAMIGFGGAGPAFAARVARILGVGEVIIPQASGAASAFGFLTAPLSFDLVKSAPTALAADFDTTAITSAFAALETDGRSKLAAAGVADSDVIIARTADMRLIGQVHEINVPIPAGTFGPATYAEILASFTAVYTARYTKIPEGAELEVLSYRVRASGPTPSLTIEQAGQQSSGKDALKGHRDCYFGEGFVKTAIYDRYLLTPGAEIAGPAIVEERESTAIIPPGDRFSVDAAGNLRIKIASAQTGMVIATPDMSLAEVKARIAADPISLEIMWSRLVTVAEEMWHTVIRTAYSLIISESQDFGCSILDAKGEILAHSSRVMPAFNFTLPIVVKALLERFPVDTLKPGDVLVTNDPWLCAGHLFDIAVATPIFHNGKVVAIVGSVGHVGDIGGTLNGMKAEQVYEEGLQIPPMKLVRAGVENEDLFTIMAENIRDAQQVLGDVRSLVAANETGGRRLVSLLQEYGLPDFEALAETVQSLSEKAMRAAITAIPDGVYAGKSTYNPLGTKMDIPITITVAGDTIEADYAGAPPEVPLGGINCTFSYARAQVVYPLKCMLTPNVRGNAGCLRPITVKAPKGSVMNCNKPAPVSLRTRTGWFVSPAIFRALAGAAPDRVVAHTGLPSLLTVHGKTPEGEVFYDHLLSGGGQGGSAGKDGKSSILWPTSAATSSIELLESRSPIVILEKSFVTDSGGPGRHRGGMASRIRITKRHDDGKQLTVFVSPEGVDIPVAGLYDGQSGMGTHGYKRNSSTGDVVQDIGTGGLMTLDSPAHLVELQMGGGSGYGDPMTRPIADVEADLRDERITPETAATVYGLGRR</sequence>
<dbReference type="GO" id="GO:0005829">
    <property type="term" value="C:cytosol"/>
    <property type="evidence" value="ECO:0007669"/>
    <property type="project" value="TreeGrafter"/>
</dbReference>
<feature type="domain" description="Hydantoinase/oxoprolinase N-terminal" evidence="4">
    <location>
        <begin position="10"/>
        <end position="184"/>
    </location>
</feature>
<dbReference type="EC" id="3.5.2.9" evidence="6"/>
<reference evidence="6 7" key="1">
    <citation type="journal article" date="2011" name="J. Bacteriol.">
        <title>Complete genome sequence of the industrial strain Ketogulonicigenium vulgare WSH-001.</title>
        <authorList>
            <person name="Liu L."/>
            <person name="Li Y."/>
            <person name="Zhang J."/>
            <person name="Zhou Z."/>
            <person name="Liu J."/>
            <person name="Li X."/>
            <person name="Zhou J."/>
            <person name="Du G."/>
            <person name="Wang L."/>
            <person name="Chen J."/>
        </authorList>
    </citation>
    <scope>NUCLEOTIDE SEQUENCE [LARGE SCALE GENOMIC DNA]</scope>
    <source>
        <strain evidence="6 7">WSH-001</strain>
        <plasmid evidence="7">pKVU_200</plasmid>
    </source>
</reference>
<dbReference type="InterPro" id="IPR045079">
    <property type="entry name" value="Oxoprolinase-like"/>
</dbReference>
<geneLocation type="plasmid" evidence="7">
    <name>pKVU_200</name>
</geneLocation>
<dbReference type="Proteomes" id="UP000000692">
    <property type="component" value="Plasmid 2"/>
</dbReference>
<dbReference type="Pfam" id="PF01968">
    <property type="entry name" value="Hydantoinase_A"/>
    <property type="match status" value="1"/>
</dbReference>
<dbReference type="InterPro" id="IPR003692">
    <property type="entry name" value="Hydantoinase_B"/>
</dbReference>
<dbReference type="RefSeq" id="WP_014538150.1">
    <property type="nucleotide sequence ID" value="NC_017385.1"/>
</dbReference>
<dbReference type="PATRIC" id="fig|759362.5.peg.2990"/>
<dbReference type="PANTHER" id="PTHR11365">
    <property type="entry name" value="5-OXOPROLINASE RELATED"/>
    <property type="match status" value="1"/>
</dbReference>
<evidence type="ECO:0000259" key="5">
    <source>
        <dbReference type="Pfam" id="PF19278"/>
    </source>
</evidence>
<keyword evidence="6" id="KW-0378">Hydrolase</keyword>
<dbReference type="InterPro" id="IPR043129">
    <property type="entry name" value="ATPase_NBD"/>
</dbReference>
<dbReference type="Pfam" id="PF19278">
    <property type="entry name" value="Hydant_A_C"/>
    <property type="match status" value="1"/>
</dbReference>
<gene>
    <name evidence="6" type="ordered locus">KVU_PB0036</name>
</gene>
<evidence type="ECO:0000259" key="4">
    <source>
        <dbReference type="Pfam" id="PF05378"/>
    </source>
</evidence>
<name>F9YBG2_KETVW</name>
<dbReference type="SUPFAM" id="SSF53067">
    <property type="entry name" value="Actin-like ATPase domain"/>
    <property type="match status" value="1"/>
</dbReference>
<feature type="domain" description="Hydantoinase B/oxoprolinase" evidence="3">
    <location>
        <begin position="720"/>
        <end position="1239"/>
    </location>
</feature>
<evidence type="ECO:0000259" key="2">
    <source>
        <dbReference type="Pfam" id="PF01968"/>
    </source>
</evidence>
<dbReference type="KEGG" id="kvl:KVU_PB0036"/>
<protein>
    <submittedName>
        <fullName evidence="6">N-methylhydantoinase A</fullName>
        <ecNumber evidence="6">3.5.2.9</ecNumber>
    </submittedName>
</protein>
<dbReference type="Pfam" id="PF05378">
    <property type="entry name" value="Hydant_A_N"/>
    <property type="match status" value="1"/>
</dbReference>
<dbReference type="EMBL" id="CP002020">
    <property type="protein sequence ID" value="AEM42714.1"/>
    <property type="molecule type" value="Genomic_DNA"/>
</dbReference>
<dbReference type="InterPro" id="IPR002821">
    <property type="entry name" value="Hydantoinase_A"/>
</dbReference>
<organism evidence="6 7">
    <name type="scientific">Ketogulonicigenium vulgare (strain WSH-001)</name>
    <dbReference type="NCBI Taxonomy" id="759362"/>
    <lineage>
        <taxon>Bacteria</taxon>
        <taxon>Pseudomonadati</taxon>
        <taxon>Pseudomonadota</taxon>
        <taxon>Alphaproteobacteria</taxon>
        <taxon>Rhodobacterales</taxon>
        <taxon>Roseobacteraceae</taxon>
        <taxon>Ketogulonicigenium</taxon>
    </lineage>
</organism>
<dbReference type="GO" id="GO:0017168">
    <property type="term" value="F:5-oxoprolinase (ATP-hydrolyzing) activity"/>
    <property type="evidence" value="ECO:0007669"/>
    <property type="project" value="UniProtKB-EC"/>
</dbReference>
<keyword evidence="6" id="KW-0614">Plasmid</keyword>
<accession>F9YBG2</accession>
<dbReference type="Pfam" id="PF02538">
    <property type="entry name" value="Hydantoinase_B"/>
    <property type="match status" value="1"/>
</dbReference>
<evidence type="ECO:0000256" key="1">
    <source>
        <dbReference type="ARBA" id="ARBA00010403"/>
    </source>
</evidence>
<proteinExistence type="inferred from homology"/>
<feature type="domain" description="Hydantoinase A/oxoprolinase" evidence="2">
    <location>
        <begin position="208"/>
        <end position="500"/>
    </location>
</feature>
<dbReference type="InterPro" id="IPR008040">
    <property type="entry name" value="Hydant_A_N"/>
</dbReference>